<dbReference type="PROSITE" id="PS50931">
    <property type="entry name" value="HTH_LYSR"/>
    <property type="match status" value="1"/>
</dbReference>
<evidence type="ECO:0000256" key="1">
    <source>
        <dbReference type="ARBA" id="ARBA00009437"/>
    </source>
</evidence>
<dbReference type="PANTHER" id="PTHR30126">
    <property type="entry name" value="HTH-TYPE TRANSCRIPTIONAL REGULATOR"/>
    <property type="match status" value="1"/>
</dbReference>
<dbReference type="RefSeq" id="WP_249094351.1">
    <property type="nucleotide sequence ID" value="NZ_JAMAST010000001.1"/>
</dbReference>
<dbReference type="SUPFAM" id="SSF53850">
    <property type="entry name" value="Periplasmic binding protein-like II"/>
    <property type="match status" value="1"/>
</dbReference>
<evidence type="ECO:0000256" key="4">
    <source>
        <dbReference type="ARBA" id="ARBA00023163"/>
    </source>
</evidence>
<dbReference type="Gene3D" id="1.10.10.10">
    <property type="entry name" value="Winged helix-like DNA-binding domain superfamily/Winged helix DNA-binding domain"/>
    <property type="match status" value="1"/>
</dbReference>
<keyword evidence="4" id="KW-0804">Transcription</keyword>
<dbReference type="PANTHER" id="PTHR30126:SF100">
    <property type="entry name" value="LYSR-FAMILY TRANSCRIPTIONAL REGULATOR"/>
    <property type="match status" value="1"/>
</dbReference>
<keyword evidence="2" id="KW-0805">Transcription regulation</keyword>
<keyword evidence="7" id="KW-1185">Reference proteome</keyword>
<evidence type="ECO:0000313" key="7">
    <source>
        <dbReference type="Proteomes" id="UP001203004"/>
    </source>
</evidence>
<evidence type="ECO:0000313" key="6">
    <source>
        <dbReference type="EMBL" id="MCL1630354.1"/>
    </source>
</evidence>
<dbReference type="InterPro" id="IPR036388">
    <property type="entry name" value="WH-like_DNA-bd_sf"/>
</dbReference>
<proteinExistence type="inferred from homology"/>
<dbReference type="Gene3D" id="3.40.190.290">
    <property type="match status" value="1"/>
</dbReference>
<dbReference type="Pfam" id="PF03466">
    <property type="entry name" value="LysR_substrate"/>
    <property type="match status" value="1"/>
</dbReference>
<feature type="domain" description="HTH lysR-type" evidence="5">
    <location>
        <begin position="1"/>
        <end position="58"/>
    </location>
</feature>
<organism evidence="6 7">
    <name type="scientific">Sporolactobacillus mangiferae</name>
    <dbReference type="NCBI Taxonomy" id="2940498"/>
    <lineage>
        <taxon>Bacteria</taxon>
        <taxon>Bacillati</taxon>
        <taxon>Bacillota</taxon>
        <taxon>Bacilli</taxon>
        <taxon>Bacillales</taxon>
        <taxon>Sporolactobacillaceae</taxon>
        <taxon>Sporolactobacillus</taxon>
    </lineage>
</organism>
<dbReference type="Proteomes" id="UP001203004">
    <property type="component" value="Unassembled WGS sequence"/>
</dbReference>
<dbReference type="PRINTS" id="PR00039">
    <property type="entry name" value="HTHLYSR"/>
</dbReference>
<dbReference type="InterPro" id="IPR036390">
    <property type="entry name" value="WH_DNA-bd_sf"/>
</dbReference>
<dbReference type="CDD" id="cd05466">
    <property type="entry name" value="PBP2_LTTR_substrate"/>
    <property type="match status" value="1"/>
</dbReference>
<reference evidence="6 7" key="1">
    <citation type="submission" date="2022-05" db="EMBL/GenBank/DDBJ databases">
        <title>Sporolactobacillus sp nov CPB3-1, isolated from tree bark (Mangifera indica L.).</title>
        <authorList>
            <person name="Phuengjayaem S."/>
            <person name="Tanasupawat S."/>
        </authorList>
    </citation>
    <scope>NUCLEOTIDE SEQUENCE [LARGE SCALE GENOMIC DNA]</scope>
    <source>
        <strain evidence="6 7">CPB3-1</strain>
    </source>
</reference>
<evidence type="ECO:0000256" key="2">
    <source>
        <dbReference type="ARBA" id="ARBA00023015"/>
    </source>
</evidence>
<protein>
    <submittedName>
        <fullName evidence="6">LysR family transcriptional regulator</fullName>
    </submittedName>
</protein>
<comment type="similarity">
    <text evidence="1">Belongs to the LysR transcriptional regulatory family.</text>
</comment>
<dbReference type="Pfam" id="PF00126">
    <property type="entry name" value="HTH_1"/>
    <property type="match status" value="1"/>
</dbReference>
<keyword evidence="3" id="KW-0238">DNA-binding</keyword>
<gene>
    <name evidence="6" type="ORF">M3N64_00085</name>
</gene>
<name>A0ABT0M689_9BACL</name>
<evidence type="ECO:0000259" key="5">
    <source>
        <dbReference type="PROSITE" id="PS50931"/>
    </source>
</evidence>
<dbReference type="EMBL" id="JAMAST010000001">
    <property type="protein sequence ID" value="MCL1630354.1"/>
    <property type="molecule type" value="Genomic_DNA"/>
</dbReference>
<evidence type="ECO:0000256" key="3">
    <source>
        <dbReference type="ARBA" id="ARBA00023125"/>
    </source>
</evidence>
<dbReference type="InterPro" id="IPR005119">
    <property type="entry name" value="LysR_subst-bd"/>
</dbReference>
<accession>A0ABT0M689</accession>
<comment type="caution">
    <text evidence="6">The sequence shown here is derived from an EMBL/GenBank/DDBJ whole genome shotgun (WGS) entry which is preliminary data.</text>
</comment>
<dbReference type="SUPFAM" id="SSF46785">
    <property type="entry name" value="Winged helix' DNA-binding domain"/>
    <property type="match status" value="1"/>
</dbReference>
<sequence length="303" mass="34195">MEIKQLQTFQKAAELLNFTKTAEQLNFAQSSVTAHIKALEDELGIPLFDRMGKRLQLTVAGKKLLQYANRILSLVDEAHKMIHVQGEPEGELVIGASESLCTYRLPPVLLLFRQRYPKVRFHFVPGMSDQSLVEQVTKGALDAAVLMDEGEETDLLHVVPLQREPIVLAAAADHPLAKFDQIGPQDLYKEPLLLTEKNCCYRRGLDRALAERQLIPEQISEFASIEAIKQCVIAGIGAALLPQMTIRKELEDGLICILPWIDDSIQIFSKLVWRKDKWVSPALHAFLQMTQKLLGTFEEEESR</sequence>
<dbReference type="InterPro" id="IPR000847">
    <property type="entry name" value="LysR_HTH_N"/>
</dbReference>